<feature type="transmembrane region" description="Helical" evidence="1">
    <location>
        <begin position="6"/>
        <end position="30"/>
    </location>
</feature>
<proteinExistence type="predicted"/>
<dbReference type="Proteomes" id="UP001500936">
    <property type="component" value="Unassembled WGS sequence"/>
</dbReference>
<keyword evidence="1" id="KW-0812">Transmembrane</keyword>
<keyword evidence="3" id="KW-1185">Reference proteome</keyword>
<feature type="transmembrane region" description="Helical" evidence="1">
    <location>
        <begin position="405"/>
        <end position="425"/>
    </location>
</feature>
<keyword evidence="1" id="KW-0472">Membrane</keyword>
<evidence type="ECO:0000256" key="1">
    <source>
        <dbReference type="SAM" id="Phobius"/>
    </source>
</evidence>
<gene>
    <name evidence="2" type="ORF">GCM10023187_25060</name>
</gene>
<sequence length="432" mass="48990">MLILEGLYSLSIFEEASVAISLLAFMVLIVNLSKRIVIMEIISAIACLQVLLTPVLIYQIAPSYMPIQSDDYFSYVLPATISLLAGLAYFSLISGKNHGHYFSDLKVYLNDKPDIGLWMVGLGIVTLFLEPFVPQVFKNILFLFKSLLYTGCLYIYFSKAKYKFVVLVFVIIYLFFQTVQAGMFGELVYWLMLFVIFMLAGNERKVYLPTKILFISLGLFLAILVQSIKLEYRLYAWRSVSVGGGGNASFMLTLISDRINNIDKLFQESFFLSALVRFNEGFYIGHTLAYVPSYAPFANGEILNDFVAPVIPRFIWTDKPLANGLANIKRFTSLTLFEGNNFDISPIGEAYGNFGYWGTLFLLLYGVLIGGVFYYILKKSENKPTLLLWLPKIFVSSLLMESNVFTAWGGTFQSFIFVALIFKVAEIFKYKI</sequence>
<feature type="transmembrane region" description="Helical" evidence="1">
    <location>
        <begin position="115"/>
        <end position="133"/>
    </location>
</feature>
<organism evidence="2 3">
    <name type="scientific">Nibrella viscosa</name>
    <dbReference type="NCBI Taxonomy" id="1084524"/>
    <lineage>
        <taxon>Bacteria</taxon>
        <taxon>Pseudomonadati</taxon>
        <taxon>Bacteroidota</taxon>
        <taxon>Cytophagia</taxon>
        <taxon>Cytophagales</taxon>
        <taxon>Spirosomataceae</taxon>
        <taxon>Nibrella</taxon>
    </lineage>
</organism>
<protein>
    <recommendedName>
        <fullName evidence="4">Oligosaccharide repeat unit polymerase</fullName>
    </recommendedName>
</protein>
<comment type="caution">
    <text evidence="2">The sequence shown here is derived from an EMBL/GenBank/DDBJ whole genome shotgun (WGS) entry which is preliminary data.</text>
</comment>
<feature type="transmembrane region" description="Helical" evidence="1">
    <location>
        <begin position="164"/>
        <end position="181"/>
    </location>
</feature>
<evidence type="ECO:0008006" key="4">
    <source>
        <dbReference type="Google" id="ProtNLM"/>
    </source>
</evidence>
<name>A0ABP8KGT8_9BACT</name>
<feature type="transmembrane region" description="Helical" evidence="1">
    <location>
        <begin position="354"/>
        <end position="377"/>
    </location>
</feature>
<feature type="transmembrane region" description="Helical" evidence="1">
    <location>
        <begin position="72"/>
        <end position="94"/>
    </location>
</feature>
<feature type="transmembrane region" description="Helical" evidence="1">
    <location>
        <begin position="210"/>
        <end position="228"/>
    </location>
</feature>
<feature type="transmembrane region" description="Helical" evidence="1">
    <location>
        <begin position="139"/>
        <end position="157"/>
    </location>
</feature>
<evidence type="ECO:0000313" key="3">
    <source>
        <dbReference type="Proteomes" id="UP001500936"/>
    </source>
</evidence>
<reference evidence="3" key="1">
    <citation type="journal article" date="2019" name="Int. J. Syst. Evol. Microbiol.">
        <title>The Global Catalogue of Microorganisms (GCM) 10K type strain sequencing project: providing services to taxonomists for standard genome sequencing and annotation.</title>
        <authorList>
            <consortium name="The Broad Institute Genomics Platform"/>
            <consortium name="The Broad Institute Genome Sequencing Center for Infectious Disease"/>
            <person name="Wu L."/>
            <person name="Ma J."/>
        </authorList>
    </citation>
    <scope>NUCLEOTIDE SEQUENCE [LARGE SCALE GENOMIC DNA]</scope>
    <source>
        <strain evidence="3">JCM 17925</strain>
    </source>
</reference>
<accession>A0ABP8KGT8</accession>
<evidence type="ECO:0000313" key="2">
    <source>
        <dbReference type="EMBL" id="GAA4406044.1"/>
    </source>
</evidence>
<feature type="transmembrane region" description="Helical" evidence="1">
    <location>
        <begin position="37"/>
        <end position="60"/>
    </location>
</feature>
<keyword evidence="1" id="KW-1133">Transmembrane helix</keyword>
<dbReference type="RefSeq" id="WP_345267562.1">
    <property type="nucleotide sequence ID" value="NZ_BAABHB010000004.1"/>
</dbReference>
<dbReference type="EMBL" id="BAABHB010000004">
    <property type="protein sequence ID" value="GAA4406044.1"/>
    <property type="molecule type" value="Genomic_DNA"/>
</dbReference>